<comment type="subcellular location">
    <subcellularLocation>
        <location evidence="1">Nucleus</location>
    </subcellularLocation>
</comment>
<dbReference type="SUPFAM" id="SSF47370">
    <property type="entry name" value="Bromodomain"/>
    <property type="match status" value="6"/>
</dbReference>
<dbReference type="SMART" id="SM00439">
    <property type="entry name" value="BAH"/>
    <property type="match status" value="2"/>
</dbReference>
<evidence type="ECO:0008006" key="18">
    <source>
        <dbReference type="Google" id="ProtNLM"/>
    </source>
</evidence>
<feature type="DNA-binding region" description="HMG box" evidence="10">
    <location>
        <begin position="1334"/>
        <end position="1389"/>
    </location>
</feature>
<dbReference type="WBParaSite" id="TMUE_1000003582.2">
    <property type="protein sequence ID" value="TMUE_1000003582.2"/>
    <property type="gene ID" value="WBGene00291923"/>
</dbReference>
<dbReference type="PANTHER" id="PTHR16062:SF19">
    <property type="entry name" value="PROTEIN POLYBROMO-1"/>
    <property type="match status" value="1"/>
</dbReference>
<dbReference type="CDD" id="cd21984">
    <property type="entry name" value="HMG-box_PB1"/>
    <property type="match status" value="1"/>
</dbReference>
<evidence type="ECO:0000256" key="11">
    <source>
        <dbReference type="SAM" id="MobiDB-lite"/>
    </source>
</evidence>
<feature type="region of interest" description="Disordered" evidence="11">
    <location>
        <begin position="635"/>
        <end position="655"/>
    </location>
</feature>
<keyword evidence="4" id="KW-0805">Transcription regulation</keyword>
<feature type="region of interest" description="Disordered" evidence="11">
    <location>
        <begin position="458"/>
        <end position="486"/>
    </location>
</feature>
<evidence type="ECO:0000259" key="14">
    <source>
        <dbReference type="PROSITE" id="PS50157"/>
    </source>
</evidence>
<sequence>MPNKVQTFASEPAADDVPLVKRLRRSALSSAAEEQARHCQELFHALREFQNEEGRWLCEGFFRYPSKKSSPEYHKVITNPMDITTIHQKINDDEYANVEMFMSDVQLMIENAKLYYDKDSQPYQDACNIWKMLLQFRTKQEENLESVSESSCSPTPSSRSLRSNSPSRSLKSWERVSPASETESASLQMLEDVLANLLTVISDDSKPACRWFKVVPPKQLYPEYYACIEEPIDLRTMAARIRDHTYKSLSDMETDLELLCSNARAFNEPQSIAAQDASLLSTVFSRRKYELLQMGKRSLLRESTDRSATLVENLLCFSFDMLELCSPVEDANDLPCLDGTAPMMQLYCFLRFWREPEREEPYFSNFVRLPDRRVFPKYYEEVVRPVSFYTINRNIKEGLYGSLAMLVLDFCLMGRNVMNCYAEESPIYKKALRLKALAIGKAAELCPFLQGCYADGRPSRSSRERAAFNRSSPGKHSSKPMDKTLNSGANCETLEDRILEYKTKLMRIYFTVVGYTDSDGRRLSIAFMEKPSKKKYPDYYQVIPEPIDLRTIRASIEADRYASSNAMAADFDLLFENAKHYNEDSSVIFQDAITLSNVFSDALANVCPKNIELPKASTNRTKRICAYKRERGSCRKRSGSFSSDSSAQARKKRRSDERDSKLWQLYNHIREFTDPKGRVLSKIFVKLPSRMEYPDYYEVIRKPIDMQKIQNRISSNHYESLDALVADVALMFDNACKYNDPESQIYKDALMLQRLLLLKKSELQADEPSVLDVQRWVQEMLTNIFLEVCNHQDEEGRNFADSLYEFASGADDQGKLFTLDQIKRNIDKKRYRRLDRFQDDMFAMLRNVRESFPPDSQVFEDSVELQSRFIRVRNELTKEGDTFYSPALSYTEKDLNAEVQEQKSSSVHKEYKAPAETADAMAYQDGQEATSVVVRDVVYNIGDFVYVRPTEAGTEPHIMCLKRIWETGESGEVLAYGNWFYRPSDTFHLATRKFLDHEVFITDFFDKIDTQRIIGKCCVMFVKSFFKYRPVGFMDEDVYVCESKYLGRVKHFKKLKTWDVSSPESNIVLEERSVPLEPIRAPFTFANKESTDAVAVPSADDEDSDTESQTSVLQVDRCELVLKSDPPAETVEYEQACYNNMWVKLGDCVYLTSCGTKPNILRIERIWKSNEETWVSGVTFVFPCQIEHEPTRLFCKNEVFAVESRTEYPMSKISGLCSVLSPKSYSSFRLAEIPEADVFLCDWKAIPTEDQKLMVPENHEGRFRFKNIRFVNDILEDELFYFEKPFVPAKEPSPFLMERVISFDNSTDEMAHNSEAIHSDFKMLKDLHFTPKLTARSKSGYILFSAVVRKRIMAENPDCSFGDISKIVGSEWKKLSDEEKKRYEEEAQRIADQRAKADMVAGQTQLLPGQTRVYCCRWRECDYQFETVDQLNDHITSAHTSQIGKVGDDQYVCLWLTCSKYRKEGKPFPSLPRLHRHIKEKHLPSSVKCMYPQSRGKHYIPLPTASCADNGPSRVPIQPVNQNQSPFAPTGPLLPPARFHSAPQEQAPQPATSQTPLATPSQYFYDGQGNVYTAQPSGQPLMMYQLPPNAQAATPAHPLPPTVTSVPTMKPPVAPIPLMQPGCVPQSSYGSNPPIDPGRTIVRSAKQEEDDLEMDAPTCSRRVFQSEAYVKYLEEKSREQQTAAPEPNESSKTRRSSKWNELIVNAYNALLSRDSANISKGLIDAISQYLK</sequence>
<dbReference type="InterPro" id="IPR009071">
    <property type="entry name" value="HMG_box_dom"/>
</dbReference>
<feature type="region of interest" description="Disordered" evidence="11">
    <location>
        <begin position="1675"/>
        <end position="1696"/>
    </location>
</feature>
<dbReference type="WBParaSite" id="TMUE_1000003582.3">
    <property type="protein sequence ID" value="TMUE_1000003582.3"/>
    <property type="gene ID" value="WBGene00291923"/>
</dbReference>
<dbReference type="InterPro" id="IPR037382">
    <property type="entry name" value="Rsc/polybromo"/>
</dbReference>
<evidence type="ECO:0000259" key="15">
    <source>
        <dbReference type="PROSITE" id="PS51038"/>
    </source>
</evidence>
<dbReference type="InterPro" id="IPR018359">
    <property type="entry name" value="Bromodomain_CS"/>
</dbReference>
<keyword evidence="7 10" id="KW-0539">Nucleus</keyword>
<evidence type="ECO:0000256" key="10">
    <source>
        <dbReference type="PROSITE-ProRule" id="PRU00267"/>
    </source>
</evidence>
<dbReference type="GO" id="GO:0003677">
    <property type="term" value="F:DNA binding"/>
    <property type="evidence" value="ECO:0007669"/>
    <property type="project" value="UniProtKB-UniRule"/>
</dbReference>
<dbReference type="InterPro" id="IPR036427">
    <property type="entry name" value="Bromodomain-like_sf"/>
</dbReference>
<keyword evidence="2" id="KW-0677">Repeat</keyword>
<dbReference type="STRING" id="70415.A0A5S6Q9E8"/>
<dbReference type="CDD" id="cd04717">
    <property type="entry name" value="BAH_polybromo"/>
    <property type="match status" value="1"/>
</dbReference>
<feature type="region of interest" description="Disordered" evidence="11">
    <location>
        <begin position="1510"/>
        <end position="1556"/>
    </location>
</feature>
<keyword evidence="9" id="KW-0862">Zinc</keyword>
<keyword evidence="9" id="KW-0863">Zinc-finger</keyword>
<feature type="domain" description="Bromo" evidence="12">
    <location>
        <begin position="204"/>
        <end position="274"/>
    </location>
</feature>
<dbReference type="SMART" id="SM00355">
    <property type="entry name" value="ZnF_C2H2"/>
    <property type="match status" value="2"/>
</dbReference>
<evidence type="ECO:0000256" key="3">
    <source>
        <dbReference type="ARBA" id="ARBA00022853"/>
    </source>
</evidence>
<dbReference type="GO" id="GO:0006338">
    <property type="term" value="P:chromatin remodeling"/>
    <property type="evidence" value="ECO:0007669"/>
    <property type="project" value="InterPro"/>
</dbReference>
<evidence type="ECO:0000259" key="12">
    <source>
        <dbReference type="PROSITE" id="PS50014"/>
    </source>
</evidence>
<dbReference type="InterPro" id="IPR043151">
    <property type="entry name" value="BAH_sf"/>
</dbReference>
<feature type="domain" description="Bromo" evidence="12">
    <location>
        <begin position="53"/>
        <end position="123"/>
    </location>
</feature>
<keyword evidence="9" id="KW-0479">Metal-binding</keyword>
<dbReference type="Gene3D" id="1.10.30.10">
    <property type="entry name" value="High mobility group box domain"/>
    <property type="match status" value="1"/>
</dbReference>
<dbReference type="PROSITE" id="PS50118">
    <property type="entry name" value="HMG_BOX_2"/>
    <property type="match status" value="1"/>
</dbReference>
<keyword evidence="10" id="KW-0238">DNA-binding</keyword>
<feature type="domain" description="Bromo" evidence="12">
    <location>
        <begin position="676"/>
        <end position="746"/>
    </location>
</feature>
<dbReference type="InterPro" id="IPR001025">
    <property type="entry name" value="BAH_dom"/>
</dbReference>
<dbReference type="SMART" id="SM00398">
    <property type="entry name" value="HMG"/>
    <property type="match status" value="1"/>
</dbReference>
<feature type="compositionally biased region" description="Basic and acidic residues" evidence="11">
    <location>
        <begin position="458"/>
        <end position="467"/>
    </location>
</feature>
<feature type="region of interest" description="Disordered" evidence="11">
    <location>
        <begin position="145"/>
        <end position="176"/>
    </location>
</feature>
<keyword evidence="3" id="KW-0156">Chromatin regulator</keyword>
<feature type="compositionally biased region" description="Low complexity" evidence="11">
    <location>
        <begin position="145"/>
        <end position="170"/>
    </location>
</feature>
<evidence type="ECO:0000256" key="5">
    <source>
        <dbReference type="ARBA" id="ARBA00023117"/>
    </source>
</evidence>
<dbReference type="GO" id="GO:0016586">
    <property type="term" value="C:RSC-type complex"/>
    <property type="evidence" value="ECO:0007669"/>
    <property type="project" value="InterPro"/>
</dbReference>
<keyword evidence="16" id="KW-1185">Reference proteome</keyword>
<dbReference type="InterPro" id="IPR013087">
    <property type="entry name" value="Znf_C2H2_type"/>
</dbReference>
<dbReference type="Proteomes" id="UP000046395">
    <property type="component" value="Unassembled WGS sequence"/>
</dbReference>
<dbReference type="Gene3D" id="1.20.920.10">
    <property type="entry name" value="Bromodomain-like"/>
    <property type="match status" value="6"/>
</dbReference>
<dbReference type="WBParaSite" id="TMUE_1000003582.4">
    <property type="protein sequence ID" value="TMUE_1000003582.4"/>
    <property type="gene ID" value="WBGene00291923"/>
</dbReference>
<reference evidence="16" key="2">
    <citation type="submission" date="2014-03" db="EMBL/GenBank/DDBJ databases">
        <title>The whipworm genome and dual-species transcriptomics of an intimate host-pathogen interaction.</title>
        <authorList>
            <person name="Foth B.J."/>
            <person name="Tsai I.J."/>
            <person name="Reid A.J."/>
            <person name="Bancroft A.J."/>
            <person name="Nichol S."/>
            <person name="Tracey A."/>
            <person name="Holroyd N."/>
            <person name="Cotton J.A."/>
            <person name="Stanley E.J."/>
            <person name="Zarowiecki M."/>
            <person name="Liu J.Z."/>
            <person name="Huckvale T."/>
            <person name="Cooper P.J."/>
            <person name="Grencis R.K."/>
            <person name="Berriman M."/>
        </authorList>
    </citation>
    <scope>NUCLEOTIDE SEQUENCE [LARGE SCALE GENOMIC DNA]</scope>
    <source>
        <strain evidence="16">Edinburgh</strain>
    </source>
</reference>
<dbReference type="PROSITE" id="PS50014">
    <property type="entry name" value="BROMODOMAIN_2"/>
    <property type="match status" value="5"/>
</dbReference>
<keyword evidence="5 8" id="KW-0103">Bromodomain</keyword>
<feature type="domain" description="Bromo" evidence="12">
    <location>
        <begin position="358"/>
        <end position="428"/>
    </location>
</feature>
<evidence type="ECO:0000256" key="2">
    <source>
        <dbReference type="ARBA" id="ARBA00022737"/>
    </source>
</evidence>
<evidence type="ECO:0000313" key="16">
    <source>
        <dbReference type="Proteomes" id="UP000046395"/>
    </source>
</evidence>
<dbReference type="GO" id="GO:0006368">
    <property type="term" value="P:transcription elongation by RNA polymerase II"/>
    <property type="evidence" value="ECO:0007669"/>
    <property type="project" value="TreeGrafter"/>
</dbReference>
<dbReference type="PANTHER" id="PTHR16062">
    <property type="entry name" value="SWI/SNF-RELATED"/>
    <property type="match status" value="1"/>
</dbReference>
<dbReference type="PROSITE" id="PS00028">
    <property type="entry name" value="ZINC_FINGER_C2H2_1"/>
    <property type="match status" value="1"/>
</dbReference>
<dbReference type="GO" id="GO:0008270">
    <property type="term" value="F:zinc ion binding"/>
    <property type="evidence" value="ECO:0007669"/>
    <property type="project" value="UniProtKB-KW"/>
</dbReference>
<evidence type="ECO:0000259" key="13">
    <source>
        <dbReference type="PROSITE" id="PS50118"/>
    </source>
</evidence>
<dbReference type="InterPro" id="IPR001487">
    <property type="entry name" value="Bromodomain"/>
</dbReference>
<protein>
    <recommendedName>
        <fullName evidence="18">Protein polybromo-1</fullName>
    </recommendedName>
</protein>
<dbReference type="Gene3D" id="2.30.30.490">
    <property type="match status" value="2"/>
</dbReference>
<dbReference type="InterPro" id="IPR036910">
    <property type="entry name" value="HMG_box_dom_sf"/>
</dbReference>
<dbReference type="FunFam" id="1.20.920.10:FF:000006">
    <property type="entry name" value="protein polybromo-1 isoform X1"/>
    <property type="match status" value="1"/>
</dbReference>
<feature type="compositionally biased region" description="Polar residues" evidence="11">
    <location>
        <begin position="1543"/>
        <end position="1556"/>
    </location>
</feature>
<evidence type="ECO:0000256" key="6">
    <source>
        <dbReference type="ARBA" id="ARBA00023163"/>
    </source>
</evidence>
<dbReference type="WBParaSite" id="TMUE_1000003582.5">
    <property type="protein sequence ID" value="TMUE_1000003582.5"/>
    <property type="gene ID" value="WBGene00291923"/>
</dbReference>
<evidence type="ECO:0000256" key="7">
    <source>
        <dbReference type="ARBA" id="ARBA00023242"/>
    </source>
</evidence>
<dbReference type="PROSITE" id="PS50157">
    <property type="entry name" value="ZINC_FINGER_C2H2_2"/>
    <property type="match status" value="1"/>
</dbReference>
<dbReference type="PROSITE" id="PS00633">
    <property type="entry name" value="BROMODOMAIN_1"/>
    <property type="match status" value="2"/>
</dbReference>
<dbReference type="Pfam" id="PF00505">
    <property type="entry name" value="HMG_box"/>
    <property type="match status" value="1"/>
</dbReference>
<feature type="domain" description="HMG box" evidence="13">
    <location>
        <begin position="1334"/>
        <end position="1389"/>
    </location>
</feature>
<keyword evidence="6" id="KW-0804">Transcription</keyword>
<dbReference type="Gene3D" id="3.30.160.60">
    <property type="entry name" value="Classic Zinc Finger"/>
    <property type="match status" value="1"/>
</dbReference>
<proteinExistence type="predicted"/>
<dbReference type="PRINTS" id="PR00503">
    <property type="entry name" value="BROMODOMAIN"/>
</dbReference>
<dbReference type="SMART" id="SM00297">
    <property type="entry name" value="BROMO"/>
    <property type="match status" value="6"/>
</dbReference>
<dbReference type="WBParaSite" id="TMUE_1000003582.1">
    <property type="protein sequence ID" value="TMUE_1000003582.1"/>
    <property type="gene ID" value="WBGene00291923"/>
</dbReference>
<feature type="domain" description="Bromo" evidence="12">
    <location>
        <begin position="519"/>
        <end position="589"/>
    </location>
</feature>
<organism evidence="16 17">
    <name type="scientific">Trichuris muris</name>
    <name type="common">Mouse whipworm</name>
    <dbReference type="NCBI Taxonomy" id="70415"/>
    <lineage>
        <taxon>Eukaryota</taxon>
        <taxon>Metazoa</taxon>
        <taxon>Ecdysozoa</taxon>
        <taxon>Nematoda</taxon>
        <taxon>Enoplea</taxon>
        <taxon>Dorylaimia</taxon>
        <taxon>Trichinellida</taxon>
        <taxon>Trichuridae</taxon>
        <taxon>Trichuris</taxon>
    </lineage>
</organism>
<accession>A0A5S6Q9E8</accession>
<feature type="domain" description="BAH" evidence="15">
    <location>
        <begin position="937"/>
        <end position="1056"/>
    </location>
</feature>
<feature type="domain" description="C2H2-type" evidence="14">
    <location>
        <begin position="1414"/>
        <end position="1444"/>
    </location>
</feature>
<feature type="domain" description="BAH" evidence="15">
    <location>
        <begin position="1141"/>
        <end position="1256"/>
    </location>
</feature>
<evidence type="ECO:0000256" key="8">
    <source>
        <dbReference type="PROSITE-ProRule" id="PRU00035"/>
    </source>
</evidence>
<dbReference type="Pfam" id="PF01426">
    <property type="entry name" value="BAH"/>
    <property type="match status" value="2"/>
</dbReference>
<evidence type="ECO:0000256" key="4">
    <source>
        <dbReference type="ARBA" id="ARBA00023015"/>
    </source>
</evidence>
<name>A0A5S6Q9E8_TRIMR</name>
<dbReference type="SUPFAM" id="SSF47095">
    <property type="entry name" value="HMG-box"/>
    <property type="match status" value="1"/>
</dbReference>
<reference evidence="17" key="3">
    <citation type="submission" date="2019-12" db="UniProtKB">
        <authorList>
            <consortium name="WormBaseParasite"/>
        </authorList>
    </citation>
    <scope>IDENTIFICATION</scope>
</reference>
<dbReference type="Pfam" id="PF00439">
    <property type="entry name" value="Bromodomain"/>
    <property type="match status" value="6"/>
</dbReference>
<evidence type="ECO:0000256" key="1">
    <source>
        <dbReference type="ARBA" id="ARBA00004123"/>
    </source>
</evidence>
<dbReference type="GO" id="GO:0003682">
    <property type="term" value="F:chromatin binding"/>
    <property type="evidence" value="ECO:0007669"/>
    <property type="project" value="InterPro"/>
</dbReference>
<reference evidence="16" key="1">
    <citation type="submission" date="2013-11" db="EMBL/GenBank/DDBJ databases">
        <authorList>
            <person name="Aslett M."/>
        </authorList>
    </citation>
    <scope>NUCLEOTIDE SEQUENCE [LARGE SCALE GENOMIC DNA]</scope>
    <source>
        <strain evidence="16">Edinburgh</strain>
    </source>
</reference>
<evidence type="ECO:0000256" key="9">
    <source>
        <dbReference type="PROSITE-ProRule" id="PRU00042"/>
    </source>
</evidence>
<evidence type="ECO:0000313" key="17">
    <source>
        <dbReference type="WBParaSite" id="TMUE_1000003582.1"/>
    </source>
</evidence>
<dbReference type="PROSITE" id="PS51038">
    <property type="entry name" value="BAH"/>
    <property type="match status" value="2"/>
</dbReference>